<dbReference type="EMBL" id="STGY01000065">
    <property type="protein sequence ID" value="THV39648.1"/>
    <property type="molecule type" value="Genomic_DNA"/>
</dbReference>
<comment type="caution">
    <text evidence="1">The sequence shown here is derived from an EMBL/GenBank/DDBJ whole genome shotgun (WGS) entry which is preliminary data.</text>
</comment>
<name>A0A4S8Q651_9ACTN</name>
<sequence>MGETATAEAGPVREAAGLKIGEFHLCAAAGPDWTYRVYLHGGNQARVDRVFPDPHRGVAEATDLDQYDQGGAHFDFPSDWAGNGNAVLAEAAIVDAYKRAIEVPVRSSIRFGDLVLVMTATPSTGVVRVEEEPGDAEPRWAATLTAPHKDYMQVQVSWSAPDYGDTFGTDPESEPGRSNRLRLARAGSALWRSAVRGRLALPRQARTDDINERSALRNG</sequence>
<gene>
    <name evidence="1" type="ORF">FAB82_17415</name>
</gene>
<reference evidence="1 2" key="2">
    <citation type="submission" date="2019-05" db="EMBL/GenBank/DDBJ databases">
        <title>Glycomyces buryatensis sp. nov.</title>
        <authorList>
            <person name="Nikitina E."/>
        </authorList>
    </citation>
    <scope>NUCLEOTIDE SEQUENCE [LARGE SCALE GENOMIC DNA]</scope>
    <source>
        <strain evidence="1 2">18</strain>
    </source>
</reference>
<organism evidence="1 2">
    <name type="scientific">Glycomyces buryatensis</name>
    <dbReference type="NCBI Taxonomy" id="2570927"/>
    <lineage>
        <taxon>Bacteria</taxon>
        <taxon>Bacillati</taxon>
        <taxon>Actinomycetota</taxon>
        <taxon>Actinomycetes</taxon>
        <taxon>Glycomycetales</taxon>
        <taxon>Glycomycetaceae</taxon>
        <taxon>Glycomyces</taxon>
    </lineage>
</organism>
<keyword evidence="2" id="KW-1185">Reference proteome</keyword>
<accession>A0A4S8Q651</accession>
<proteinExistence type="predicted"/>
<evidence type="ECO:0000313" key="1">
    <source>
        <dbReference type="EMBL" id="THV39648.1"/>
    </source>
</evidence>
<protein>
    <submittedName>
        <fullName evidence="1">Uncharacterized protein</fullName>
    </submittedName>
</protein>
<reference evidence="2" key="1">
    <citation type="submission" date="2019-04" db="EMBL/GenBank/DDBJ databases">
        <title>Nocardioides xinjiangensis sp. nov.</title>
        <authorList>
            <person name="Liu S."/>
        </authorList>
    </citation>
    <scope>NUCLEOTIDE SEQUENCE [LARGE SCALE GENOMIC DNA]</scope>
    <source>
        <strain evidence="2">18</strain>
    </source>
</reference>
<evidence type="ECO:0000313" key="2">
    <source>
        <dbReference type="Proteomes" id="UP000308760"/>
    </source>
</evidence>
<dbReference type="AlphaFoldDB" id="A0A4S8Q651"/>
<dbReference type="Proteomes" id="UP000308760">
    <property type="component" value="Unassembled WGS sequence"/>
</dbReference>
<dbReference type="RefSeq" id="WP_136535815.1">
    <property type="nucleotide sequence ID" value="NZ_STGY01000065.1"/>
</dbReference>